<feature type="transmembrane region" description="Helical" evidence="2">
    <location>
        <begin position="58"/>
        <end position="78"/>
    </location>
</feature>
<keyword evidence="2" id="KW-0472">Membrane</keyword>
<dbReference type="EMBL" id="CP031356">
    <property type="protein sequence ID" value="AXK47182.1"/>
    <property type="molecule type" value="Genomic_DNA"/>
</dbReference>
<dbReference type="EMBL" id="QSWH01000005">
    <property type="protein sequence ID" value="RRR22168.1"/>
    <property type="molecule type" value="Genomic_DNA"/>
</dbReference>
<dbReference type="KEGG" id="bsau:DWV08_05815"/>
<evidence type="ECO:0000256" key="2">
    <source>
        <dbReference type="SAM" id="Phobius"/>
    </source>
</evidence>
<evidence type="ECO:0000313" key="3">
    <source>
        <dbReference type="EMBL" id="AXK47182.1"/>
    </source>
</evidence>
<reference evidence="4 6" key="2">
    <citation type="submission" date="2018-08" db="EMBL/GenBank/DDBJ databases">
        <title>Brachybacterium saurashtrense DSM 23186.</title>
        <authorList>
            <person name="Li Y."/>
        </authorList>
    </citation>
    <scope>NUCLEOTIDE SEQUENCE [LARGE SCALE GENOMIC DNA]</scope>
    <source>
        <strain evidence="4 6">DSM 23186</strain>
    </source>
</reference>
<evidence type="ECO:0000313" key="5">
    <source>
        <dbReference type="Proteomes" id="UP000254236"/>
    </source>
</evidence>
<reference evidence="3 5" key="1">
    <citation type="submission" date="2018-07" db="EMBL/GenBank/DDBJ databases">
        <title>Brachybacterium saurashtrense DSM 23186 genome sequence.</title>
        <authorList>
            <person name="Guo L."/>
        </authorList>
    </citation>
    <scope>NUCLEOTIDE SEQUENCE [LARGE SCALE GENOMIC DNA]</scope>
    <source>
        <strain evidence="3 5">DSM 23186</strain>
    </source>
</reference>
<dbReference type="AlphaFoldDB" id="A0A345YTD0"/>
<organism evidence="4 6">
    <name type="scientific">Brachybacterium saurashtrense</name>
    <dbReference type="NCBI Taxonomy" id="556288"/>
    <lineage>
        <taxon>Bacteria</taxon>
        <taxon>Bacillati</taxon>
        <taxon>Actinomycetota</taxon>
        <taxon>Actinomycetes</taxon>
        <taxon>Micrococcales</taxon>
        <taxon>Dermabacteraceae</taxon>
        <taxon>Brachybacterium</taxon>
    </lineage>
</organism>
<evidence type="ECO:0000313" key="4">
    <source>
        <dbReference type="EMBL" id="RRR22168.1"/>
    </source>
</evidence>
<feature type="transmembrane region" description="Helical" evidence="2">
    <location>
        <begin position="6"/>
        <end position="26"/>
    </location>
</feature>
<dbReference type="Proteomes" id="UP000282185">
    <property type="component" value="Unassembled WGS sequence"/>
</dbReference>
<keyword evidence="2" id="KW-1133">Transmembrane helix</keyword>
<protein>
    <submittedName>
        <fullName evidence="4">Uncharacterized protein</fullName>
    </submittedName>
</protein>
<proteinExistence type="predicted"/>
<sequence>MDTLILLAMFTAILVALVVILSRLLLRRREAREQWEAAGRPEPTPRTPEERERDRRTALTWGCLVVAVPAVLMLAYAVTR</sequence>
<gene>
    <name evidence="3" type="ORF">DWV08_05815</name>
    <name evidence="4" type="ORF">DXU92_12260</name>
</gene>
<feature type="region of interest" description="Disordered" evidence="1">
    <location>
        <begin position="34"/>
        <end position="55"/>
    </location>
</feature>
<dbReference type="Proteomes" id="UP000254236">
    <property type="component" value="Chromosome"/>
</dbReference>
<evidence type="ECO:0000313" key="6">
    <source>
        <dbReference type="Proteomes" id="UP000282185"/>
    </source>
</evidence>
<evidence type="ECO:0000256" key="1">
    <source>
        <dbReference type="SAM" id="MobiDB-lite"/>
    </source>
</evidence>
<accession>A0A345YTD0</accession>
<name>A0A345YTD0_9MICO</name>
<keyword evidence="2" id="KW-0812">Transmembrane</keyword>
<keyword evidence="5" id="KW-1185">Reference proteome</keyword>